<proteinExistence type="predicted"/>
<feature type="compositionally biased region" description="Polar residues" evidence="1">
    <location>
        <begin position="267"/>
        <end position="282"/>
    </location>
</feature>
<feature type="domain" description="Reverse transcriptase/retrotransposon-derived protein RNase H-like" evidence="5">
    <location>
        <begin position="374"/>
        <end position="472"/>
    </location>
</feature>
<feature type="domain" description="Reverse transcriptase" evidence="2">
    <location>
        <begin position="284"/>
        <end position="339"/>
    </location>
</feature>
<feature type="compositionally biased region" description="Basic and acidic residues" evidence="1">
    <location>
        <begin position="188"/>
        <end position="210"/>
    </location>
</feature>
<dbReference type="InterPro" id="IPR012337">
    <property type="entry name" value="RNaseH-like_sf"/>
</dbReference>
<dbReference type="EMBL" id="DP000011">
    <property type="protein sequence ID" value="ABA97538.1"/>
    <property type="molecule type" value="Genomic_DNA"/>
</dbReference>
<dbReference type="Pfam" id="PF03732">
    <property type="entry name" value="Retrotrans_gag"/>
    <property type="match status" value="1"/>
</dbReference>
<dbReference type="InterPro" id="IPR000477">
    <property type="entry name" value="RT_dom"/>
</dbReference>
<evidence type="ECO:0000259" key="3">
    <source>
        <dbReference type="Pfam" id="PF03732"/>
    </source>
</evidence>
<feature type="domain" description="Retrotransposon gag" evidence="3">
    <location>
        <begin position="99"/>
        <end position="155"/>
    </location>
</feature>
<dbReference type="InterPro" id="IPR043128">
    <property type="entry name" value="Rev_trsase/Diguanyl_cyclase"/>
</dbReference>
<dbReference type="InterPro" id="IPR036397">
    <property type="entry name" value="RNaseH_sf"/>
</dbReference>
<dbReference type="SUPFAM" id="SSF56672">
    <property type="entry name" value="DNA/RNA polymerases"/>
    <property type="match status" value="1"/>
</dbReference>
<dbReference type="AlphaFoldDB" id="Q2QT69"/>
<gene>
    <name evidence="6" type="ordered locus">LOC_Os12g21660</name>
</gene>
<dbReference type="InterPro" id="IPR005162">
    <property type="entry name" value="Retrotrans_gag_dom"/>
</dbReference>
<evidence type="ECO:0000313" key="6">
    <source>
        <dbReference type="EMBL" id="ABA97538.1"/>
    </source>
</evidence>
<sequence length="799" mass="89466">MTLIPTTSEIGELIAKIKSKTVPTDEIKTPDLSLPVEIQDEIIVREAGLPNQATPHHRHHHLQTNLPNDVNIAGYLLPQEADAGHSRPNSEMCGGPRSSNQGTYKRHAIEDDLHALTQNQGESLRDYIRHFNECRNTIPEITDASVIHAFKSGVRDRYTTQELATRRITSARKLFEIIDRSTHANDALRCKEGKSKTGEEKRSSNKDAPKSSKKRSRKNGKRKPSGEVLAAERTEIRTRPKTGHTRTARQTSQRWLHRGGSPPRVARQSNNDQHGQGTLGSQLGKNVEAYVDDIVIKTKTGDSLIDNLRETFDNLRRYRMKLNPEKCTFGVPSGKLLGFLVSGRGIESNPEKIKAIENMKSPTRLKEKQDKFKWTQEAENTFIALKCYLSNPHVLVAPQINEELFLYIAATPYPVSTVIVVEREKVQHPVYCVSEALHDAKTRYPHIQKLLYAMVMTSRKLRHYFQAHKVTVVSSFPFGEVVRNKDVVDCFTKWVVELSQFDVHFVPRTAIKSQVLADFVADWTIPDDRPASQMDNKTWTMAFDGALNSQGAGAGFILTSPSGDQFNHAIHLNFRATNNTAEYEGLLAGIRAAAALDAKRLIVKGDSELVANQVHKEYKCSNPEFAKYLAKVQKHERRFDGIKPSVKDTHNESTTANTDNPPGAAEVTCVNANIETTDDWRIPLINILESDELPDDDMEAEKLSRQAKIYCMIGRDLYKKAPNGILLKCVSSDDGQAHLLDIHEGICGSHAGGRTLVGKALKDACDIVQRCEPCQFFSKHTKLPAQALQTIPLTWPFSC</sequence>
<organism evidence="6">
    <name type="scientific">Oryza sativa subsp. japonica</name>
    <name type="common">Rice</name>
    <dbReference type="NCBI Taxonomy" id="39947"/>
    <lineage>
        <taxon>Eukaryota</taxon>
        <taxon>Viridiplantae</taxon>
        <taxon>Streptophyta</taxon>
        <taxon>Embryophyta</taxon>
        <taxon>Tracheophyta</taxon>
        <taxon>Spermatophyta</taxon>
        <taxon>Magnoliopsida</taxon>
        <taxon>Liliopsida</taxon>
        <taxon>Poales</taxon>
        <taxon>Poaceae</taxon>
        <taxon>BOP clade</taxon>
        <taxon>Oryzoideae</taxon>
        <taxon>Oryzeae</taxon>
        <taxon>Oryzinae</taxon>
        <taxon>Oryza</taxon>
        <taxon>Oryza sativa</taxon>
    </lineage>
</organism>
<dbReference type="PANTHER" id="PTHR48475">
    <property type="entry name" value="RIBONUCLEASE H"/>
    <property type="match status" value="1"/>
</dbReference>
<dbReference type="Gene3D" id="3.30.70.270">
    <property type="match status" value="1"/>
</dbReference>
<reference evidence="6" key="1">
    <citation type="journal article" date="2005" name="BMC Biol.">
        <title>The sequence of rice chromosomes 11 and 12, rich in disease resistance genes and recent gene duplications.</title>
        <authorList>
            <consortium name="The rice chromosomes 11 and 12 sequencing consortia"/>
        </authorList>
    </citation>
    <scope>NUCLEOTIDE SEQUENCE [LARGE SCALE GENOMIC DNA]</scope>
</reference>
<dbReference type="Pfam" id="PF13456">
    <property type="entry name" value="RVT_3"/>
    <property type="match status" value="1"/>
</dbReference>
<evidence type="ECO:0000259" key="5">
    <source>
        <dbReference type="Pfam" id="PF17919"/>
    </source>
</evidence>
<evidence type="ECO:0000259" key="2">
    <source>
        <dbReference type="Pfam" id="PF00078"/>
    </source>
</evidence>
<feature type="compositionally biased region" description="Basic residues" evidence="1">
    <location>
        <begin position="211"/>
        <end position="223"/>
    </location>
</feature>
<evidence type="ECO:0000256" key="1">
    <source>
        <dbReference type="SAM" id="MobiDB-lite"/>
    </source>
</evidence>
<dbReference type="Pfam" id="PF00078">
    <property type="entry name" value="RVT_1"/>
    <property type="match status" value="1"/>
</dbReference>
<evidence type="ECO:0000259" key="4">
    <source>
        <dbReference type="Pfam" id="PF13456"/>
    </source>
</evidence>
<dbReference type="PANTHER" id="PTHR48475:SF2">
    <property type="entry name" value="RIBONUCLEASE H"/>
    <property type="match status" value="1"/>
</dbReference>
<protein>
    <submittedName>
        <fullName evidence="6">Transposon protein, putative, unclassified</fullName>
    </submittedName>
</protein>
<dbReference type="CDD" id="cd09279">
    <property type="entry name" value="RNase_HI_like"/>
    <property type="match status" value="1"/>
</dbReference>
<feature type="region of interest" description="Disordered" evidence="1">
    <location>
        <begin position="83"/>
        <end position="102"/>
    </location>
</feature>
<reference evidence="6" key="3">
    <citation type="submission" date="2006-01" db="EMBL/GenBank/DDBJ databases">
        <authorList>
            <person name="Buell R."/>
        </authorList>
    </citation>
    <scope>NUCLEOTIDE SEQUENCE</scope>
</reference>
<name>Q2QT69_ORYSJ</name>
<dbReference type="InterPro" id="IPR041577">
    <property type="entry name" value="RT_RNaseH_2"/>
</dbReference>
<dbReference type="InterPro" id="IPR002156">
    <property type="entry name" value="RNaseH_domain"/>
</dbReference>
<dbReference type="Gene3D" id="3.30.420.10">
    <property type="entry name" value="Ribonuclease H-like superfamily/Ribonuclease H"/>
    <property type="match status" value="1"/>
</dbReference>
<feature type="domain" description="RNase H type-1" evidence="4">
    <location>
        <begin position="543"/>
        <end position="642"/>
    </location>
</feature>
<dbReference type="SUPFAM" id="SSF53098">
    <property type="entry name" value="Ribonuclease H-like"/>
    <property type="match status" value="1"/>
</dbReference>
<dbReference type="InterPro" id="IPR043502">
    <property type="entry name" value="DNA/RNA_pol_sf"/>
</dbReference>
<feature type="region of interest" description="Disordered" evidence="1">
    <location>
        <begin position="188"/>
        <end position="282"/>
    </location>
</feature>
<dbReference type="GO" id="GO:0004523">
    <property type="term" value="F:RNA-DNA hybrid ribonuclease activity"/>
    <property type="evidence" value="ECO:0007669"/>
    <property type="project" value="InterPro"/>
</dbReference>
<dbReference type="Pfam" id="PF17919">
    <property type="entry name" value="RT_RNaseH_2"/>
    <property type="match status" value="1"/>
</dbReference>
<dbReference type="GO" id="GO:0003676">
    <property type="term" value="F:nucleic acid binding"/>
    <property type="evidence" value="ECO:0007669"/>
    <property type="project" value="InterPro"/>
</dbReference>
<feature type="region of interest" description="Disordered" evidence="1">
    <location>
        <begin position="643"/>
        <end position="665"/>
    </location>
</feature>
<reference evidence="6" key="2">
    <citation type="submission" date="2005-04" db="EMBL/GenBank/DDBJ databases">
        <authorList>
            <person name="Buell C.R."/>
            <person name="Wing R.A."/>
            <person name="McCombie W.A."/>
            <person name="Ouyang S."/>
        </authorList>
    </citation>
    <scope>NUCLEOTIDE SEQUENCE</scope>
</reference>
<accession>Q2QT69</accession>